<reference evidence="2 3" key="1">
    <citation type="submission" date="2012-06" db="EMBL/GenBank/DDBJ databases">
        <title>Finished chromosome of genome of Oscillatoria acuminata PCC 6304.</title>
        <authorList>
            <consortium name="US DOE Joint Genome Institute"/>
            <person name="Gugger M."/>
            <person name="Coursin T."/>
            <person name="Rippka R."/>
            <person name="Tandeau De Marsac N."/>
            <person name="Huntemann M."/>
            <person name="Wei C.-L."/>
            <person name="Han J."/>
            <person name="Detter J.C."/>
            <person name="Han C."/>
            <person name="Tapia R."/>
            <person name="Davenport K."/>
            <person name="Daligault H."/>
            <person name="Erkkila T."/>
            <person name="Gu W."/>
            <person name="Munk A.C.C."/>
            <person name="Teshima H."/>
            <person name="Xu Y."/>
            <person name="Chain P."/>
            <person name="Chen A."/>
            <person name="Krypides N."/>
            <person name="Mavromatis K."/>
            <person name="Markowitz V."/>
            <person name="Szeto E."/>
            <person name="Ivanova N."/>
            <person name="Mikhailova N."/>
            <person name="Ovchinnikova G."/>
            <person name="Pagani I."/>
            <person name="Pati A."/>
            <person name="Goodwin L."/>
            <person name="Peters L."/>
            <person name="Pitluck S."/>
            <person name="Woyke T."/>
            <person name="Kerfeld C."/>
        </authorList>
    </citation>
    <scope>NUCLEOTIDE SEQUENCE [LARGE SCALE GENOMIC DNA]</scope>
    <source>
        <strain evidence="2 3">PCC 6304</strain>
    </source>
</reference>
<dbReference type="AlphaFoldDB" id="K9TKP8"/>
<accession>K9TKP8</accession>
<protein>
    <submittedName>
        <fullName evidence="2">Uncharacterized protein</fullName>
    </submittedName>
</protein>
<dbReference type="STRING" id="56110.Oscil6304_3403"/>
<dbReference type="HOGENOM" id="CLU_1914951_0_0_3"/>
<name>K9TKP8_9CYAN</name>
<keyword evidence="3" id="KW-1185">Reference proteome</keyword>
<organism evidence="2 3">
    <name type="scientific">Oscillatoria acuminata PCC 6304</name>
    <dbReference type="NCBI Taxonomy" id="56110"/>
    <lineage>
        <taxon>Bacteria</taxon>
        <taxon>Bacillati</taxon>
        <taxon>Cyanobacteriota</taxon>
        <taxon>Cyanophyceae</taxon>
        <taxon>Oscillatoriophycideae</taxon>
        <taxon>Oscillatoriales</taxon>
        <taxon>Oscillatoriaceae</taxon>
        <taxon>Oscillatoria</taxon>
    </lineage>
</organism>
<feature type="region of interest" description="Disordered" evidence="1">
    <location>
        <begin position="1"/>
        <end position="26"/>
    </location>
</feature>
<dbReference type="RefSeq" id="WP_015149603.1">
    <property type="nucleotide sequence ID" value="NC_019693.1"/>
</dbReference>
<proteinExistence type="predicted"/>
<gene>
    <name evidence="2" type="ORF">Oscil6304_3403</name>
</gene>
<dbReference type="KEGG" id="oac:Oscil6304_3403"/>
<sequence length="132" mass="14996">MKEVWEIPEATPETAPRPGTLAPNQPRYPIAIEEKSHPEPSRFRPPILLNPAFGLDLPGGILEELERAAMNKPIAQIALHPPEENAVIAQALQQWVDKFDDQSILSFIRQPFVSVNYKNEQLSKCRSYISRR</sequence>
<dbReference type="Proteomes" id="UP000010367">
    <property type="component" value="Chromosome"/>
</dbReference>
<evidence type="ECO:0000313" key="3">
    <source>
        <dbReference type="Proteomes" id="UP000010367"/>
    </source>
</evidence>
<evidence type="ECO:0000313" key="2">
    <source>
        <dbReference type="EMBL" id="AFY82973.1"/>
    </source>
</evidence>
<dbReference type="EMBL" id="CP003607">
    <property type="protein sequence ID" value="AFY82973.1"/>
    <property type="molecule type" value="Genomic_DNA"/>
</dbReference>
<evidence type="ECO:0000256" key="1">
    <source>
        <dbReference type="SAM" id="MobiDB-lite"/>
    </source>
</evidence>
<dbReference type="InParanoid" id="K9TKP8"/>